<dbReference type="InterPro" id="IPR009080">
    <property type="entry name" value="tRNAsynth_Ia_anticodon-bd"/>
</dbReference>
<feature type="domain" description="Aminoacyl-tRNA synthetase class Ia" evidence="10">
    <location>
        <begin position="44"/>
        <end position="643"/>
    </location>
</feature>
<feature type="region of interest" description="Disordered" evidence="9">
    <location>
        <begin position="1"/>
        <end position="34"/>
    </location>
</feature>
<dbReference type="InterPro" id="IPR001412">
    <property type="entry name" value="aa-tRNA-synth_I_CS"/>
</dbReference>
<protein>
    <recommendedName>
        <fullName evidence="8">Valine--tRNA ligase</fullName>
        <ecNumber evidence="8">6.1.1.9</ecNumber>
    </recommendedName>
    <alternativeName>
        <fullName evidence="8">Valyl-tRNA synthetase</fullName>
        <shortName evidence="8">ValRS</shortName>
    </alternativeName>
</protein>
<dbReference type="InterPro" id="IPR002300">
    <property type="entry name" value="aa-tRNA-synth_Ia"/>
</dbReference>
<keyword evidence="3 8" id="KW-0547">Nucleotide-binding</keyword>
<comment type="subunit">
    <text evidence="8">Monomer.</text>
</comment>
<evidence type="ECO:0000256" key="1">
    <source>
        <dbReference type="ARBA" id="ARBA00022490"/>
    </source>
</evidence>
<dbReference type="PANTHER" id="PTHR11946:SF93">
    <property type="entry name" value="VALINE--TRNA LIGASE, CHLOROPLASTIC_MITOCHONDRIAL 2"/>
    <property type="match status" value="1"/>
</dbReference>
<evidence type="ECO:0000256" key="2">
    <source>
        <dbReference type="ARBA" id="ARBA00022598"/>
    </source>
</evidence>
<evidence type="ECO:0000256" key="4">
    <source>
        <dbReference type="ARBA" id="ARBA00022840"/>
    </source>
</evidence>
<dbReference type="InterPro" id="IPR009008">
    <property type="entry name" value="Val/Leu/Ile-tRNA-synth_edit"/>
</dbReference>
<dbReference type="PANTHER" id="PTHR11946">
    <property type="entry name" value="VALYL-TRNA SYNTHETASES"/>
    <property type="match status" value="1"/>
</dbReference>
<comment type="domain">
    <text evidence="8">ValRS has two distinct active sites: one for aminoacylation and one for editing. The misactivated threonine is translocated from the active site to the editing site.</text>
</comment>
<sequence>MSDATTPSPDGAAAAPAPFRATTAPGVEVPDRPTVDGLEERWAPAWQDQGTYAFDRSAQRADVYSIDTPPPTVSGSLHVGHVFSYTHTDVVARFQRMRGKSVFYPMGWDDNGLPTERRVQNYYGVRCDPTLPYDASFVPPEKAPKNDRDFVQVSRRNFVELCDRLTAEDEQVFESLWRRLGLSVDWSHTYSTISATSRATAQRAFLRNLARGEAYTAEAPTLWDTTFRTAVAQAELEDKDTEGAYHRLGFQPTAGGDPVFIETTRPVLLPACVALVAHPDDERYQPLFGTTVRTPLFGVEVPVVAHKLADPEKGSGIAMICTFGDTTDITWWRELQLPNRAVIGRDGRLLRETPAWLSGAGAEFYATLAGQTVFSAQKAIVEALQASGDMVGEPKRITHPVKFYEKGDRPLEIVSTRQWYLRNGGRDTGLRSDLLARGGELAWHPEHMKHRYDHWVSGLNGDWLISRQRFFGVPFPVWYPLDADGEPVYDSPVVPDEAALPVDPAAEPAPGYTEDQRGVPGGFAADPDVMDTWATSSLTPLLAGGWERDEDLFSRVYPMDLRPQGQDIIRTWLFSTVVRSHLEFDGLPWARTALSGWILDPDRKKMSKSKGNVVTPLALLEEFGSDAVRYWAASSRLGTDATFDTGQMKIGRRLAMKLLNASKFVLGLGVERGTAADPEAVTEPIDAGVLAGLATVVAQATDAFERYDHATALDVTEKFFWNFCDDWVELVKDRAYGSRGEGPAASARATAALTLRTLLRLFAPFLPYAAEEVWSWWQDGSVHTAPWPTTSELGARASDGDAGTSLVLPAAGQALSALRKVKSEAKVSQKTPLTAATISGPAHLVEAGRRAEADVLAASRAASIEWAVVEGAEGLTAVAEIAPTEG</sequence>
<evidence type="ECO:0000256" key="6">
    <source>
        <dbReference type="ARBA" id="ARBA00023146"/>
    </source>
</evidence>
<feature type="domain" description="Methionyl/Valyl/Leucyl/Isoleucyl-tRNA synthetase anticodon-binding" evidence="11">
    <location>
        <begin position="689"/>
        <end position="835"/>
    </location>
</feature>
<dbReference type="SUPFAM" id="SSF50677">
    <property type="entry name" value="ValRS/IleRS/LeuRS editing domain"/>
    <property type="match status" value="1"/>
</dbReference>
<dbReference type="InterPro" id="IPR013155">
    <property type="entry name" value="M/V/L/I-tRNA-synth_anticd-bd"/>
</dbReference>
<feature type="binding site" evidence="8">
    <location>
        <position position="608"/>
    </location>
    <ligand>
        <name>ATP</name>
        <dbReference type="ChEBI" id="CHEBI:30616"/>
    </ligand>
</feature>
<feature type="compositionally biased region" description="Low complexity" evidence="9">
    <location>
        <begin position="1"/>
        <end position="25"/>
    </location>
</feature>
<keyword evidence="1 8" id="KW-0963">Cytoplasm</keyword>
<feature type="short sequence motif" description="'KMSKS' region" evidence="8">
    <location>
        <begin position="605"/>
        <end position="609"/>
    </location>
</feature>
<dbReference type="NCBIfam" id="NF009687">
    <property type="entry name" value="PRK13208.1"/>
    <property type="match status" value="1"/>
</dbReference>
<dbReference type="HAMAP" id="MF_02005">
    <property type="entry name" value="Val_tRNA_synth_type2"/>
    <property type="match status" value="1"/>
</dbReference>
<evidence type="ECO:0000256" key="5">
    <source>
        <dbReference type="ARBA" id="ARBA00022917"/>
    </source>
</evidence>
<evidence type="ECO:0000256" key="7">
    <source>
        <dbReference type="ARBA" id="ARBA00047552"/>
    </source>
</evidence>
<evidence type="ECO:0000259" key="11">
    <source>
        <dbReference type="Pfam" id="PF08264"/>
    </source>
</evidence>
<dbReference type="GO" id="GO:0004832">
    <property type="term" value="F:valine-tRNA ligase activity"/>
    <property type="evidence" value="ECO:0007669"/>
    <property type="project" value="UniProtKB-EC"/>
</dbReference>
<evidence type="ECO:0000256" key="9">
    <source>
        <dbReference type="SAM" id="MobiDB-lite"/>
    </source>
</evidence>
<dbReference type="SUPFAM" id="SSF52374">
    <property type="entry name" value="Nucleotidylyl transferase"/>
    <property type="match status" value="1"/>
</dbReference>
<dbReference type="Gene3D" id="1.10.730.10">
    <property type="entry name" value="Isoleucyl-tRNA Synthetase, Domain 1"/>
    <property type="match status" value="1"/>
</dbReference>
<evidence type="ECO:0000313" key="12">
    <source>
        <dbReference type="EMBL" id="MEW9267536.1"/>
    </source>
</evidence>
<dbReference type="InterPro" id="IPR048044">
    <property type="entry name" value="Valyl-tRNA_ligase_actino"/>
</dbReference>
<comment type="function">
    <text evidence="8">Catalyzes the attachment of valine to tRNA(Val). As ValRS can inadvertently accommodate and process structurally similar amino acids such as threonine, to avoid such errors, it has a 'posttransfer' editing activity that hydrolyzes mischarged Thr-tRNA(Val) in a tRNA-dependent manner.</text>
</comment>
<dbReference type="CDD" id="cd07962">
    <property type="entry name" value="Anticodon_Ia_Val"/>
    <property type="match status" value="1"/>
</dbReference>
<name>A0ABV3PD08_9ACTN</name>
<gene>
    <name evidence="8 12" type="primary">valS</name>
    <name evidence="12" type="ORF">AB1207_22570</name>
</gene>
<dbReference type="RefSeq" id="WP_367640926.1">
    <property type="nucleotide sequence ID" value="NZ_JBFNQN010000019.1"/>
</dbReference>
<dbReference type="EC" id="6.1.1.9" evidence="8"/>
<dbReference type="PROSITE" id="PS00178">
    <property type="entry name" value="AA_TRNA_LIGASE_I"/>
    <property type="match status" value="1"/>
</dbReference>
<keyword evidence="6 8" id="KW-0030">Aminoacyl-tRNA synthetase</keyword>
<comment type="catalytic activity">
    <reaction evidence="7 8">
        <text>tRNA(Val) + L-valine + ATP = L-valyl-tRNA(Val) + AMP + diphosphate</text>
        <dbReference type="Rhea" id="RHEA:10704"/>
        <dbReference type="Rhea" id="RHEA-COMP:9672"/>
        <dbReference type="Rhea" id="RHEA-COMP:9708"/>
        <dbReference type="ChEBI" id="CHEBI:30616"/>
        <dbReference type="ChEBI" id="CHEBI:33019"/>
        <dbReference type="ChEBI" id="CHEBI:57762"/>
        <dbReference type="ChEBI" id="CHEBI:78442"/>
        <dbReference type="ChEBI" id="CHEBI:78537"/>
        <dbReference type="ChEBI" id="CHEBI:456215"/>
        <dbReference type="EC" id="6.1.1.9"/>
    </reaction>
</comment>
<proteinExistence type="inferred from homology"/>
<evidence type="ECO:0000256" key="8">
    <source>
        <dbReference type="HAMAP-Rule" id="MF_02005"/>
    </source>
</evidence>
<dbReference type="Gene3D" id="3.40.50.620">
    <property type="entry name" value="HUPs"/>
    <property type="match status" value="2"/>
</dbReference>
<dbReference type="EMBL" id="JBFNQN010000019">
    <property type="protein sequence ID" value="MEW9267536.1"/>
    <property type="molecule type" value="Genomic_DNA"/>
</dbReference>
<dbReference type="SUPFAM" id="SSF47323">
    <property type="entry name" value="Anticodon-binding domain of a subclass of class I aminoacyl-tRNA synthetases"/>
    <property type="match status" value="1"/>
</dbReference>
<comment type="similarity">
    <text evidence="8">Belongs to the class-I aminoacyl-tRNA synthetase family. ValS type 2 subfamily.</text>
</comment>
<keyword evidence="2 8" id="KW-0436">Ligase</keyword>
<dbReference type="InterPro" id="IPR002303">
    <property type="entry name" value="Valyl-tRNA_ligase"/>
</dbReference>
<dbReference type="NCBIfam" id="NF000540">
    <property type="entry name" value="alt_ValS"/>
    <property type="match status" value="1"/>
</dbReference>
<evidence type="ECO:0000313" key="13">
    <source>
        <dbReference type="Proteomes" id="UP001555826"/>
    </source>
</evidence>
<dbReference type="PRINTS" id="PR00986">
    <property type="entry name" value="TRNASYNTHVAL"/>
</dbReference>
<evidence type="ECO:0000256" key="3">
    <source>
        <dbReference type="ARBA" id="ARBA00022741"/>
    </source>
</evidence>
<dbReference type="InterPro" id="IPR022874">
    <property type="entry name" value="Valine-tRNA_ligase_type_2"/>
</dbReference>
<dbReference type="InterPro" id="IPR014729">
    <property type="entry name" value="Rossmann-like_a/b/a_fold"/>
</dbReference>
<keyword evidence="5 8" id="KW-0648">Protein biosynthesis</keyword>
<keyword evidence="4 8" id="KW-0067">ATP-binding</keyword>
<dbReference type="Proteomes" id="UP001555826">
    <property type="component" value="Unassembled WGS sequence"/>
</dbReference>
<comment type="caution">
    <text evidence="12">The sequence shown here is derived from an EMBL/GenBank/DDBJ whole genome shotgun (WGS) entry which is preliminary data.</text>
</comment>
<reference evidence="12 13" key="1">
    <citation type="submission" date="2024-07" db="EMBL/GenBank/DDBJ databases">
        <authorList>
            <person name="Thanompreechachai J."/>
            <person name="Duangmal K."/>
        </authorList>
    </citation>
    <scope>NUCLEOTIDE SEQUENCE [LARGE SCALE GENOMIC DNA]</scope>
    <source>
        <strain evidence="12 13">KCTC 19886</strain>
    </source>
</reference>
<comment type="subcellular location">
    <subcellularLocation>
        <location evidence="8">Cytoplasm</location>
    </subcellularLocation>
</comment>
<dbReference type="Pfam" id="PF00133">
    <property type="entry name" value="tRNA-synt_1"/>
    <property type="match status" value="1"/>
</dbReference>
<keyword evidence="13" id="KW-1185">Reference proteome</keyword>
<organism evidence="12 13">
    <name type="scientific">Kineococcus endophyticus</name>
    <dbReference type="NCBI Taxonomy" id="1181883"/>
    <lineage>
        <taxon>Bacteria</taxon>
        <taxon>Bacillati</taxon>
        <taxon>Actinomycetota</taxon>
        <taxon>Actinomycetes</taxon>
        <taxon>Kineosporiales</taxon>
        <taxon>Kineosporiaceae</taxon>
        <taxon>Kineococcus</taxon>
    </lineage>
</organism>
<dbReference type="InterPro" id="IPR033705">
    <property type="entry name" value="Anticodon_Ia_Val"/>
</dbReference>
<accession>A0ABV3PD08</accession>
<feature type="short sequence motif" description="'HIGH' region" evidence="8">
    <location>
        <begin position="71"/>
        <end position="81"/>
    </location>
</feature>
<dbReference type="Pfam" id="PF08264">
    <property type="entry name" value="Anticodon_1"/>
    <property type="match status" value="1"/>
</dbReference>
<evidence type="ECO:0000259" key="10">
    <source>
        <dbReference type="Pfam" id="PF00133"/>
    </source>
</evidence>